<feature type="transmembrane region" description="Helical" evidence="1">
    <location>
        <begin position="12"/>
        <end position="34"/>
    </location>
</feature>
<evidence type="ECO:0000313" key="2">
    <source>
        <dbReference type="EMBL" id="PPB12908.1"/>
    </source>
</evidence>
<protein>
    <submittedName>
        <fullName evidence="2">Uncharacterized protein</fullName>
    </submittedName>
</protein>
<comment type="caution">
    <text evidence="2">The sequence shown here is derived from an EMBL/GenBank/DDBJ whole genome shotgun (WGS) entry which is preliminary data.</text>
</comment>
<dbReference type="Proteomes" id="UP000239759">
    <property type="component" value="Unassembled WGS sequence"/>
</dbReference>
<gene>
    <name evidence="2" type="ORF">C4A77_00545</name>
</gene>
<organism evidence="2 3">
    <name type="scientific">Brevibacillus laterosporus</name>
    <name type="common">Bacillus laterosporus</name>
    <dbReference type="NCBI Taxonomy" id="1465"/>
    <lineage>
        <taxon>Bacteria</taxon>
        <taxon>Bacillati</taxon>
        <taxon>Bacillota</taxon>
        <taxon>Bacilli</taxon>
        <taxon>Bacillales</taxon>
        <taxon>Paenibacillaceae</taxon>
        <taxon>Brevibacillus</taxon>
    </lineage>
</organism>
<evidence type="ECO:0000256" key="1">
    <source>
        <dbReference type="SAM" id="Phobius"/>
    </source>
</evidence>
<dbReference type="EMBL" id="PRKQ01000001">
    <property type="protein sequence ID" value="PPB12908.1"/>
    <property type="molecule type" value="Genomic_DNA"/>
</dbReference>
<feature type="transmembrane region" description="Helical" evidence="1">
    <location>
        <begin position="40"/>
        <end position="59"/>
    </location>
</feature>
<proteinExistence type="predicted"/>
<dbReference type="AlphaFoldDB" id="A0AAP8QI10"/>
<sequence>MNQEIRDMIEMFFFITLIFALGGLAVQGVCLIFGIPLFSYLQSVGVFTAIIFFLIFVATTT</sequence>
<evidence type="ECO:0000313" key="3">
    <source>
        <dbReference type="Proteomes" id="UP000239759"/>
    </source>
</evidence>
<keyword evidence="1" id="KW-1133">Transmembrane helix</keyword>
<reference evidence="2 3" key="1">
    <citation type="submission" date="2018-02" db="EMBL/GenBank/DDBJ databases">
        <title>Comparative analysis of genomes of three Brevibacillus laterosporus strains producers of potent antimicrobials isolated from silage.</title>
        <authorList>
            <person name="Kojic M."/>
            <person name="Miljkovic M."/>
            <person name="Studholme D."/>
            <person name="Filipic B."/>
        </authorList>
    </citation>
    <scope>NUCLEOTIDE SEQUENCE [LARGE SCALE GENOMIC DNA]</scope>
    <source>
        <strain evidence="2 3">BGSP11</strain>
    </source>
</reference>
<keyword evidence="1" id="KW-0812">Transmembrane</keyword>
<keyword evidence="1" id="KW-0472">Membrane</keyword>
<name>A0AAP8QI10_BRELA</name>
<dbReference type="RefSeq" id="WP_104030309.1">
    <property type="nucleotide sequence ID" value="NZ_PRKQ01000001.1"/>
</dbReference>
<accession>A0AAP8QI10</accession>